<dbReference type="RefSeq" id="WP_207575493.1">
    <property type="nucleotide sequence ID" value="NZ_JAFNME010000019.1"/>
</dbReference>
<proteinExistence type="predicted"/>
<evidence type="ECO:0000256" key="1">
    <source>
        <dbReference type="SAM" id="MobiDB-lite"/>
    </source>
</evidence>
<gene>
    <name evidence="2" type="ORF">J1777_09495</name>
</gene>
<protein>
    <submittedName>
        <fullName evidence="2">Uncharacterized protein</fullName>
    </submittedName>
</protein>
<evidence type="ECO:0000313" key="3">
    <source>
        <dbReference type="Proteomes" id="UP000664731"/>
    </source>
</evidence>
<evidence type="ECO:0000313" key="2">
    <source>
        <dbReference type="EMBL" id="MBO1250052.1"/>
    </source>
</evidence>
<dbReference type="EMBL" id="JAFNME010000019">
    <property type="protein sequence ID" value="MBO1250052.1"/>
    <property type="molecule type" value="Genomic_DNA"/>
</dbReference>
<organism evidence="2 3">
    <name type="scientific">Comamonas denitrificans</name>
    <dbReference type="NCBI Taxonomy" id="117506"/>
    <lineage>
        <taxon>Bacteria</taxon>
        <taxon>Pseudomonadati</taxon>
        <taxon>Pseudomonadota</taxon>
        <taxon>Betaproteobacteria</taxon>
        <taxon>Burkholderiales</taxon>
        <taxon>Comamonadaceae</taxon>
        <taxon>Comamonas</taxon>
    </lineage>
</organism>
<name>A0A939KBZ4_9BURK</name>
<comment type="caution">
    <text evidence="2">The sequence shown here is derived from an EMBL/GenBank/DDBJ whole genome shotgun (WGS) entry which is preliminary data.</text>
</comment>
<keyword evidence="3" id="KW-1185">Reference proteome</keyword>
<dbReference type="AlphaFoldDB" id="A0A939KBZ4"/>
<reference evidence="2" key="1">
    <citation type="submission" date="2021-03" db="EMBL/GenBank/DDBJ databases">
        <title>Comamonas denitrificans.</title>
        <authorList>
            <person name="Finster K."/>
        </authorList>
    </citation>
    <scope>NUCLEOTIDE SEQUENCE</scope>
    <source>
        <strain evidence="2">MM2021_4</strain>
    </source>
</reference>
<feature type="region of interest" description="Disordered" evidence="1">
    <location>
        <begin position="290"/>
        <end position="309"/>
    </location>
</feature>
<dbReference type="Proteomes" id="UP000664731">
    <property type="component" value="Unassembled WGS sequence"/>
</dbReference>
<sequence>MMWWILAVVVVIALPLVLWYRADAADRALKLARERELALKQEQNQKLKEIIFRKHGEAGVSNTPYGDIMCADGVYLPRLWESGFATSMDGRWLRISGYGQASPYLVDRKKRCTWTLSAEEASALEEIHWRLPRWSGETVSVGAMHNEAQAPMTEGQFAAWLASNVANSAMPMAALRDLWVPWDAMPSQKEEVPPDIPLPPSGGRLVGVQRYWPESLRTERQPLELFTKPQWQLLFDGQPQPWVVATDLPFSWREDGNALAMYAYSVAQGNRQQRVALAVWESERGWQKWAEQQPPDRKPWELSPAPEEPGQPAFRWMKDRFLQRVRIDTPVLQRFRHGSHIEYHTDEVLVPAGHQEDGRLELRPAPITSLLWERQLQHPDRWLARSEPVAGKSLSWTLELPASATSGERAAYRLRWGEVVIPGLWELEHVIVQRTWAVLLRYLQNDGQDGKEGEAQVCIWDGKELLPLDLPWPVARITPTPSARAPKSLRVRVLAMVGVMKESDADLRKPTWRWYQEPFTWERLEKTEYTPLYEVRDIVPDNQGVWRLLPSWRTIATTQHPCADGDYFWAGDVKDELWWFGGMRQYTPEQPQDDALVPRCHGISVTRSGAVLCGTGPAAYPNPNGDGWLLLEPPERPAYGGVTTWTLYWLQPQRRLVRNLIIQAAMPLIEGWDNQGIYWREDVPHAASAEEGQPEAPAQRPLTQTIDPTLWQRAEVQDLKQGPYGLWLRKEDMLFAEAIRKHRDWPWEALIK</sequence>
<accession>A0A939KBZ4</accession>